<name>A0ABP3DFF5_9ACTN</name>
<proteinExistence type="predicted"/>
<comment type="caution">
    <text evidence="2">The sequence shown here is derived from an EMBL/GenBank/DDBJ whole genome shotgun (WGS) entry which is preliminary data.</text>
</comment>
<feature type="region of interest" description="Disordered" evidence="1">
    <location>
        <begin position="1"/>
        <end position="51"/>
    </location>
</feature>
<reference evidence="3" key="1">
    <citation type="journal article" date="2019" name="Int. J. Syst. Evol. Microbiol.">
        <title>The Global Catalogue of Microorganisms (GCM) 10K type strain sequencing project: providing services to taxonomists for standard genome sequencing and annotation.</title>
        <authorList>
            <consortium name="The Broad Institute Genomics Platform"/>
            <consortium name="The Broad Institute Genome Sequencing Center for Infectious Disease"/>
            <person name="Wu L."/>
            <person name="Ma J."/>
        </authorList>
    </citation>
    <scope>NUCLEOTIDE SEQUENCE [LARGE SCALE GENOMIC DNA]</scope>
    <source>
        <strain evidence="3">JCM 10425</strain>
    </source>
</reference>
<accession>A0ABP3DFF5</accession>
<evidence type="ECO:0000313" key="2">
    <source>
        <dbReference type="EMBL" id="GAA0231330.1"/>
    </source>
</evidence>
<evidence type="ECO:0000313" key="3">
    <source>
        <dbReference type="Proteomes" id="UP001500967"/>
    </source>
</evidence>
<protein>
    <submittedName>
        <fullName evidence="2">Uncharacterized protein</fullName>
    </submittedName>
</protein>
<sequence>MIQAANRGPRGSTAFGDKDMGLLTSSELGSGRRSRDQNLLSVHRPASGRGTQAAVDAAEIYRAALGEQGAHAGQPSKRSGVVVLKCGTSLLVCGTTAISYL</sequence>
<dbReference type="Proteomes" id="UP001500967">
    <property type="component" value="Unassembled WGS sequence"/>
</dbReference>
<gene>
    <name evidence="2" type="ORF">GCM10009539_15940</name>
</gene>
<organism evidence="2 3">
    <name type="scientific">Cryptosporangium japonicum</name>
    <dbReference type="NCBI Taxonomy" id="80872"/>
    <lineage>
        <taxon>Bacteria</taxon>
        <taxon>Bacillati</taxon>
        <taxon>Actinomycetota</taxon>
        <taxon>Actinomycetes</taxon>
        <taxon>Cryptosporangiales</taxon>
        <taxon>Cryptosporangiaceae</taxon>
        <taxon>Cryptosporangium</taxon>
    </lineage>
</organism>
<dbReference type="EMBL" id="BAAAGX010000006">
    <property type="protein sequence ID" value="GAA0231330.1"/>
    <property type="molecule type" value="Genomic_DNA"/>
</dbReference>
<evidence type="ECO:0000256" key="1">
    <source>
        <dbReference type="SAM" id="MobiDB-lite"/>
    </source>
</evidence>
<keyword evidence="3" id="KW-1185">Reference proteome</keyword>